<proteinExistence type="inferred from homology"/>
<evidence type="ECO:0000313" key="3">
    <source>
        <dbReference type="Proteomes" id="UP000029093"/>
    </source>
</evidence>
<protein>
    <submittedName>
        <fullName evidence="2">Phosphoribosyl transferase domain protein</fullName>
    </submittedName>
</protein>
<comment type="caution">
    <text evidence="2">The sequence shown here is derived from an EMBL/GenBank/DDBJ whole genome shotgun (WGS) entry which is preliminary data.</text>
</comment>
<dbReference type="RefSeq" id="WP_033490030.1">
    <property type="nucleotide sequence ID" value="NZ_JALEKM010000015.1"/>
</dbReference>
<comment type="similarity">
    <text evidence="1">Belongs to the ComF/GntX family.</text>
</comment>
<dbReference type="GO" id="GO:0016740">
    <property type="term" value="F:transferase activity"/>
    <property type="evidence" value="ECO:0007669"/>
    <property type="project" value="UniProtKB-KW"/>
</dbReference>
<dbReference type="PANTHER" id="PTHR47505">
    <property type="entry name" value="DNA UTILIZATION PROTEIN YHGH"/>
    <property type="match status" value="1"/>
</dbReference>
<dbReference type="InterPro" id="IPR000836">
    <property type="entry name" value="PRTase_dom"/>
</dbReference>
<evidence type="ECO:0000256" key="1">
    <source>
        <dbReference type="ARBA" id="ARBA00008007"/>
    </source>
</evidence>
<dbReference type="Gene3D" id="3.40.50.2020">
    <property type="match status" value="1"/>
</dbReference>
<organism evidence="2 3">
    <name type="scientific">Bifidobacterium boum</name>
    <dbReference type="NCBI Taxonomy" id="78343"/>
    <lineage>
        <taxon>Bacteria</taxon>
        <taxon>Bacillati</taxon>
        <taxon>Actinomycetota</taxon>
        <taxon>Actinomycetes</taxon>
        <taxon>Bifidobacteriales</taxon>
        <taxon>Bifidobacteriaceae</taxon>
        <taxon>Bifidobacterium</taxon>
    </lineage>
</organism>
<keyword evidence="2" id="KW-0808">Transferase</keyword>
<keyword evidence="3" id="KW-1185">Reference proteome</keyword>
<dbReference type="InterPro" id="IPR051910">
    <property type="entry name" value="ComF/GntX_DNA_util-trans"/>
</dbReference>
<accession>A0A086ZP10</accession>
<evidence type="ECO:0000313" key="2">
    <source>
        <dbReference type="EMBL" id="KFI48260.1"/>
    </source>
</evidence>
<reference evidence="2 3" key="1">
    <citation type="submission" date="2014-03" db="EMBL/GenBank/DDBJ databases">
        <title>Genomics of Bifidobacteria.</title>
        <authorList>
            <person name="Ventura M."/>
            <person name="Milani C."/>
            <person name="Lugli G.A."/>
        </authorList>
    </citation>
    <scope>NUCLEOTIDE SEQUENCE [LARGE SCALE GENOMIC DNA]</scope>
    <source>
        <strain evidence="2 3">LMG 10736</strain>
    </source>
</reference>
<dbReference type="SUPFAM" id="SSF53271">
    <property type="entry name" value="PRTase-like"/>
    <property type="match status" value="1"/>
</dbReference>
<dbReference type="EMBL" id="JGYQ01000007">
    <property type="protein sequence ID" value="KFI48260.1"/>
    <property type="molecule type" value="Genomic_DNA"/>
</dbReference>
<dbReference type="InterPro" id="IPR029057">
    <property type="entry name" value="PRTase-like"/>
</dbReference>
<name>A0A086ZP10_9BIFI</name>
<gene>
    <name evidence="2" type="ORF">BBOU_0390</name>
</gene>
<dbReference type="PANTHER" id="PTHR47505:SF1">
    <property type="entry name" value="DNA UTILIZATION PROTEIN YHGH"/>
    <property type="match status" value="1"/>
</dbReference>
<dbReference type="Proteomes" id="UP000029093">
    <property type="component" value="Unassembled WGS sequence"/>
</dbReference>
<dbReference type="CDD" id="cd06223">
    <property type="entry name" value="PRTases_typeI"/>
    <property type="match status" value="1"/>
</dbReference>
<sequence>MSIRARVESLFLSRLGLLLLPRGCAGCGSPDTVLCADCRSLFDKRLARSVYGVTAGAVACAQYTGAARLAVLAWKDHDDRECDIPFAACLARAALDLPEVRSAPSIVLIPVPSSEASARARGRQHMAVLVKRVCRILREQHGKDATVVGMLAAVGHKRSVQLSNARQRVDRADARFRMRGSYRVHPESMVLLFDDIITTGSTMRACVGTLTSAGVVVHAVLALADTPARGTRPVAHQAESPASMAG</sequence>
<dbReference type="AlphaFoldDB" id="A0A086ZP10"/>